<reference evidence="3 4" key="1">
    <citation type="submission" date="2022-11" db="EMBL/GenBank/DDBJ databases">
        <title>Desulfobotulus tamanensis H1 sp. nov. - anaerobic, alkaliphilic, sulphate reducing bacterium isolated from terrestrial mud volcano.</title>
        <authorList>
            <person name="Frolova A."/>
            <person name="Merkel A.Y."/>
            <person name="Slobodkin A.I."/>
        </authorList>
    </citation>
    <scope>NUCLEOTIDE SEQUENCE [LARGE SCALE GENOMIC DNA]</scope>
    <source>
        <strain evidence="3 4">H1</strain>
    </source>
</reference>
<dbReference type="Pfam" id="PF04748">
    <property type="entry name" value="Polysacc_deac_2"/>
    <property type="match status" value="1"/>
</dbReference>
<feature type="compositionally biased region" description="Basic residues" evidence="1">
    <location>
        <begin position="1"/>
        <end position="15"/>
    </location>
</feature>
<evidence type="ECO:0000256" key="1">
    <source>
        <dbReference type="SAM" id="MobiDB-lite"/>
    </source>
</evidence>
<keyword evidence="2" id="KW-0472">Membrane</keyword>
<evidence type="ECO:0000313" key="3">
    <source>
        <dbReference type="EMBL" id="MCW7754026.1"/>
    </source>
</evidence>
<feature type="region of interest" description="Disordered" evidence="1">
    <location>
        <begin position="132"/>
        <end position="152"/>
    </location>
</feature>
<keyword evidence="2" id="KW-0812">Transmembrane</keyword>
<name>A0ABT3N995_9BACT</name>
<sequence length="380" mass="41902">MTKKKETKPAAKKPRSSGSGKKSGKSSPSGGKKKTAAPRKEVNQGPMALLILLVLVLGIGVAAHLYFQPSGTILRVTEKKSVPSSAAVRTHKEPSVSKPVAPTRAEVKARASEPQALPPALPVQPLPQKEHTIPKYEVFPGKEAERKRPEIPREKLPEKPVIAIIIDDIGYDRAIAEELMALDIPLTFSVLPHSPYGVRIANRVHEKGHEVMLHLPMEPVEYPRINPGPGGLLLAMEPDELLGILDVNLAAIPHIRGVNNHMGSGLTQSESHINQIFTILKKKDLFFIDSRTAAKSRCRSAARLFQLPFAERDVFLDHIQHKDAVDRELSRLFRIADKHGSALGIGHPHRVTLEGLRKRLPEAREKYSFVYASDMVSLVE</sequence>
<dbReference type="EMBL" id="JAPFPW010000008">
    <property type="protein sequence ID" value="MCW7754026.1"/>
    <property type="molecule type" value="Genomic_DNA"/>
</dbReference>
<proteinExistence type="predicted"/>
<dbReference type="InterPro" id="IPR006837">
    <property type="entry name" value="Divergent_DAC"/>
</dbReference>
<feature type="region of interest" description="Disordered" evidence="1">
    <location>
        <begin position="1"/>
        <end position="40"/>
    </location>
</feature>
<dbReference type="SUPFAM" id="SSF88713">
    <property type="entry name" value="Glycoside hydrolase/deacetylase"/>
    <property type="match status" value="1"/>
</dbReference>
<keyword evidence="2" id="KW-1133">Transmembrane helix</keyword>
<dbReference type="PANTHER" id="PTHR30105">
    <property type="entry name" value="UNCHARACTERIZED YIBQ-RELATED"/>
    <property type="match status" value="1"/>
</dbReference>
<dbReference type="RefSeq" id="WP_265424898.1">
    <property type="nucleotide sequence ID" value="NZ_JAPFPW010000008.1"/>
</dbReference>
<keyword evidence="4" id="KW-1185">Reference proteome</keyword>
<gene>
    <name evidence="3" type="ORF">OOT00_08505</name>
</gene>
<organism evidence="3 4">
    <name type="scientific">Desulfobotulus pelophilus</name>
    <dbReference type="NCBI Taxonomy" id="2823377"/>
    <lineage>
        <taxon>Bacteria</taxon>
        <taxon>Pseudomonadati</taxon>
        <taxon>Thermodesulfobacteriota</taxon>
        <taxon>Desulfobacteria</taxon>
        <taxon>Desulfobacterales</taxon>
        <taxon>Desulfobacteraceae</taxon>
        <taxon>Desulfobotulus</taxon>
    </lineage>
</organism>
<dbReference type="CDD" id="cd10936">
    <property type="entry name" value="CE4_DAC2"/>
    <property type="match status" value="1"/>
</dbReference>
<evidence type="ECO:0000256" key="2">
    <source>
        <dbReference type="SAM" id="Phobius"/>
    </source>
</evidence>
<comment type="caution">
    <text evidence="3">The sequence shown here is derived from an EMBL/GenBank/DDBJ whole genome shotgun (WGS) entry which is preliminary data.</text>
</comment>
<dbReference type="Proteomes" id="UP001209681">
    <property type="component" value="Unassembled WGS sequence"/>
</dbReference>
<dbReference type="Gene3D" id="3.20.20.370">
    <property type="entry name" value="Glycoside hydrolase/deacetylase"/>
    <property type="match status" value="1"/>
</dbReference>
<dbReference type="PANTHER" id="PTHR30105:SF2">
    <property type="entry name" value="DIVERGENT POLYSACCHARIDE DEACETYLASE SUPERFAMILY"/>
    <property type="match status" value="1"/>
</dbReference>
<accession>A0ABT3N995</accession>
<dbReference type="InterPro" id="IPR011330">
    <property type="entry name" value="Glyco_hydro/deAcase_b/a-brl"/>
</dbReference>
<feature type="compositionally biased region" description="Low complexity" evidence="1">
    <location>
        <begin position="16"/>
        <end position="30"/>
    </location>
</feature>
<protein>
    <submittedName>
        <fullName evidence="3">Divergent polysaccharide deacetylase family protein</fullName>
    </submittedName>
</protein>
<feature type="region of interest" description="Disordered" evidence="1">
    <location>
        <begin position="82"/>
        <end position="103"/>
    </location>
</feature>
<feature type="transmembrane region" description="Helical" evidence="2">
    <location>
        <begin position="47"/>
        <end position="67"/>
    </location>
</feature>
<evidence type="ECO:0000313" key="4">
    <source>
        <dbReference type="Proteomes" id="UP001209681"/>
    </source>
</evidence>